<dbReference type="SMART" id="SM00387">
    <property type="entry name" value="HATPase_c"/>
    <property type="match status" value="1"/>
</dbReference>
<comment type="catalytic activity">
    <reaction evidence="1">
        <text>ATP + protein L-histidine = ADP + protein N-phospho-L-histidine.</text>
        <dbReference type="EC" id="2.7.13.3"/>
    </reaction>
</comment>
<dbReference type="InterPro" id="IPR000014">
    <property type="entry name" value="PAS"/>
</dbReference>
<dbReference type="InterPro" id="IPR038424">
    <property type="entry name" value="H_kinase_PdtaS_GAF_sf"/>
</dbReference>
<sequence length="471" mass="52769">MIYKLCKTHTYLTDEDIKRLEDIARDLPLIADLLQADIFIDCMTKDSNVAIVVAEAKPSNSPSMYQYSVVGQFALRKNEPAALRTLEIGMPTRDLRAITQENKSVKQNVVPIKNDSGDVIGVLIAEIDITKSLNEKKNMELLSETTQKLTETLLTFTDNQNPIHYHITDGIVIFNSQGISTYVNPVAEQLYRKLGYIDDLIGISFNNLVLDGKRFDELKTQGFMSSSEANIGELTLRVKYAVMKQRNIDVVGIMMVIRDISEVKAKEKELILKSVAMREIHHRVKNNLQTIASLLRLQARRIDDKTAKIAFDESISRILSIAVTHEVLAQKGVDDVDIKTILSRIKNSVIDYSIQNNKGVRIEISGDNLNIDSDRASSIALVVNELIQNSLQYAFVGRKEGLIEVNIQKGSMYSNISIIDNGVGFDMKSARPGSLGFNIVKSIVKDRLQGQINIQSNSKGTKVMFDFKNKK</sequence>
<name>A0A1M6PPD6_PARC5</name>
<gene>
    <name evidence="10" type="ORF">SAMN02745912_02243</name>
</gene>
<dbReference type="Gene3D" id="3.30.450.280">
    <property type="entry name" value="GAF domain"/>
    <property type="match status" value="1"/>
</dbReference>
<dbReference type="InterPro" id="IPR035965">
    <property type="entry name" value="PAS-like_dom_sf"/>
</dbReference>
<dbReference type="PROSITE" id="PS50109">
    <property type="entry name" value="HIS_KIN"/>
    <property type="match status" value="1"/>
</dbReference>
<dbReference type="Proteomes" id="UP000184465">
    <property type="component" value="Unassembled WGS sequence"/>
</dbReference>
<keyword evidence="3" id="KW-0597">Phosphoprotein</keyword>
<dbReference type="Pfam" id="PF02518">
    <property type="entry name" value="HATPase_c"/>
    <property type="match status" value="1"/>
</dbReference>
<dbReference type="InterPro" id="IPR022066">
    <property type="entry name" value="PdtaS_GAF"/>
</dbReference>
<proteinExistence type="predicted"/>
<evidence type="ECO:0000256" key="8">
    <source>
        <dbReference type="ARBA" id="ARBA00023012"/>
    </source>
</evidence>
<dbReference type="GO" id="GO:0005524">
    <property type="term" value="F:ATP binding"/>
    <property type="evidence" value="ECO:0007669"/>
    <property type="project" value="UniProtKB-KW"/>
</dbReference>
<evidence type="ECO:0000313" key="10">
    <source>
        <dbReference type="EMBL" id="SHK09698.1"/>
    </source>
</evidence>
<dbReference type="InterPro" id="IPR003594">
    <property type="entry name" value="HATPase_dom"/>
</dbReference>
<protein>
    <recommendedName>
        <fullName evidence="2">histidine kinase</fullName>
        <ecNumber evidence="2">2.7.13.3</ecNumber>
    </recommendedName>
</protein>
<dbReference type="STRING" id="1121301.SAMN02745912_02243"/>
<organism evidence="10 11">
    <name type="scientific">Paramaledivibacter caminithermalis (strain DSM 15212 / CIP 107654 / DViRD3)</name>
    <name type="common">Clostridium caminithermale</name>
    <dbReference type="NCBI Taxonomy" id="1121301"/>
    <lineage>
        <taxon>Bacteria</taxon>
        <taxon>Bacillati</taxon>
        <taxon>Bacillota</taxon>
        <taxon>Clostridia</taxon>
        <taxon>Peptostreptococcales</taxon>
        <taxon>Caminicellaceae</taxon>
        <taxon>Paramaledivibacter</taxon>
    </lineage>
</organism>
<dbReference type="InterPro" id="IPR011495">
    <property type="entry name" value="Sig_transdc_His_kin_sub2_dim/P"/>
</dbReference>
<dbReference type="OrthoDB" id="9767435at2"/>
<dbReference type="Gene3D" id="3.30.565.10">
    <property type="entry name" value="Histidine kinase-like ATPase, C-terminal domain"/>
    <property type="match status" value="1"/>
</dbReference>
<evidence type="ECO:0000313" key="11">
    <source>
        <dbReference type="Proteomes" id="UP000184465"/>
    </source>
</evidence>
<evidence type="ECO:0000256" key="4">
    <source>
        <dbReference type="ARBA" id="ARBA00022679"/>
    </source>
</evidence>
<dbReference type="SMART" id="SM00911">
    <property type="entry name" value="HWE_HK"/>
    <property type="match status" value="1"/>
</dbReference>
<evidence type="ECO:0000256" key="7">
    <source>
        <dbReference type="ARBA" id="ARBA00022840"/>
    </source>
</evidence>
<dbReference type="PANTHER" id="PTHR41523:SF8">
    <property type="entry name" value="ETHYLENE RESPONSE SENSOR PROTEIN"/>
    <property type="match status" value="1"/>
</dbReference>
<dbReference type="Pfam" id="PF07568">
    <property type="entry name" value="HisKA_2"/>
    <property type="match status" value="1"/>
</dbReference>
<accession>A0A1M6PPD6</accession>
<dbReference type="AlphaFoldDB" id="A0A1M6PPD6"/>
<dbReference type="InterPro" id="IPR005467">
    <property type="entry name" value="His_kinase_dom"/>
</dbReference>
<keyword evidence="8" id="KW-0902">Two-component regulatory system</keyword>
<keyword evidence="7" id="KW-0067">ATP-binding</keyword>
<keyword evidence="5" id="KW-0547">Nucleotide-binding</keyword>
<dbReference type="SUPFAM" id="SSF55785">
    <property type="entry name" value="PYP-like sensor domain (PAS domain)"/>
    <property type="match status" value="1"/>
</dbReference>
<keyword evidence="4" id="KW-0808">Transferase</keyword>
<dbReference type="RefSeq" id="WP_073149890.1">
    <property type="nucleotide sequence ID" value="NZ_FRAG01000025.1"/>
</dbReference>
<reference evidence="10 11" key="1">
    <citation type="submission" date="2016-11" db="EMBL/GenBank/DDBJ databases">
        <authorList>
            <person name="Jaros S."/>
            <person name="Januszkiewicz K."/>
            <person name="Wedrychowicz H."/>
        </authorList>
    </citation>
    <scope>NUCLEOTIDE SEQUENCE [LARGE SCALE GENOMIC DNA]</scope>
    <source>
        <strain evidence="10 11">DSM 15212</strain>
    </source>
</reference>
<evidence type="ECO:0000256" key="5">
    <source>
        <dbReference type="ARBA" id="ARBA00022741"/>
    </source>
</evidence>
<dbReference type="EC" id="2.7.13.3" evidence="2"/>
<dbReference type="GO" id="GO:0004673">
    <property type="term" value="F:protein histidine kinase activity"/>
    <property type="evidence" value="ECO:0007669"/>
    <property type="project" value="UniProtKB-EC"/>
</dbReference>
<evidence type="ECO:0000256" key="3">
    <source>
        <dbReference type="ARBA" id="ARBA00022553"/>
    </source>
</evidence>
<evidence type="ECO:0000256" key="1">
    <source>
        <dbReference type="ARBA" id="ARBA00000085"/>
    </source>
</evidence>
<dbReference type="Pfam" id="PF12282">
    <property type="entry name" value="GAF_PdtaS"/>
    <property type="match status" value="1"/>
</dbReference>
<evidence type="ECO:0000256" key="6">
    <source>
        <dbReference type="ARBA" id="ARBA00022777"/>
    </source>
</evidence>
<dbReference type="Gene3D" id="3.30.450.20">
    <property type="entry name" value="PAS domain"/>
    <property type="match status" value="1"/>
</dbReference>
<dbReference type="CDD" id="cd00130">
    <property type="entry name" value="PAS"/>
    <property type="match status" value="1"/>
</dbReference>
<feature type="domain" description="Histidine kinase" evidence="9">
    <location>
        <begin position="279"/>
        <end position="471"/>
    </location>
</feature>
<dbReference type="GO" id="GO:0000160">
    <property type="term" value="P:phosphorelay signal transduction system"/>
    <property type="evidence" value="ECO:0007669"/>
    <property type="project" value="UniProtKB-KW"/>
</dbReference>
<keyword evidence="6 10" id="KW-0418">Kinase</keyword>
<dbReference type="EMBL" id="FRAG01000025">
    <property type="protein sequence ID" value="SHK09698.1"/>
    <property type="molecule type" value="Genomic_DNA"/>
</dbReference>
<dbReference type="InterPro" id="IPR036890">
    <property type="entry name" value="HATPase_C_sf"/>
</dbReference>
<dbReference type="PANTHER" id="PTHR41523">
    <property type="entry name" value="TWO-COMPONENT SYSTEM SENSOR PROTEIN"/>
    <property type="match status" value="1"/>
</dbReference>
<dbReference type="InterPro" id="IPR011102">
    <property type="entry name" value="Sig_transdc_His_kinase_HWE"/>
</dbReference>
<evidence type="ECO:0000256" key="2">
    <source>
        <dbReference type="ARBA" id="ARBA00012438"/>
    </source>
</evidence>
<keyword evidence="11" id="KW-1185">Reference proteome</keyword>
<dbReference type="SUPFAM" id="SSF55874">
    <property type="entry name" value="ATPase domain of HSP90 chaperone/DNA topoisomerase II/histidine kinase"/>
    <property type="match status" value="1"/>
</dbReference>
<evidence type="ECO:0000259" key="9">
    <source>
        <dbReference type="PROSITE" id="PS50109"/>
    </source>
</evidence>